<dbReference type="InterPro" id="IPR029066">
    <property type="entry name" value="PLP-binding_barrel"/>
</dbReference>
<dbReference type="Gene3D" id="3.20.20.10">
    <property type="entry name" value="Alanine racemase"/>
    <property type="match status" value="1"/>
</dbReference>
<protein>
    <submittedName>
        <fullName evidence="2">Alanine racemase domain protein</fullName>
    </submittedName>
</protein>
<keyword evidence="3" id="KW-1185">Reference proteome</keyword>
<dbReference type="RefSeq" id="WP_013492540.1">
    <property type="nucleotide sequence ID" value="NC_014830.1"/>
</dbReference>
<proteinExistence type="predicted"/>
<evidence type="ECO:0000313" key="3">
    <source>
        <dbReference type="Proteomes" id="UP000008914"/>
    </source>
</evidence>
<gene>
    <name evidence="2" type="ordered locus">Intca_1712</name>
</gene>
<reference evidence="2 3" key="1">
    <citation type="journal article" date="2010" name="Stand. Genomic Sci.">
        <title>Complete genome sequence of Intrasporangium calvum type strain (7 KIP).</title>
        <authorList>
            <person name="Del Rio T.G."/>
            <person name="Chertkov O."/>
            <person name="Yasawong M."/>
            <person name="Lucas S."/>
            <person name="Deshpande S."/>
            <person name="Cheng J.F."/>
            <person name="Detter C."/>
            <person name="Tapia R."/>
            <person name="Han C."/>
            <person name="Goodwin L."/>
            <person name="Pitluck S."/>
            <person name="Liolios K."/>
            <person name="Ivanova N."/>
            <person name="Mavromatis K."/>
            <person name="Pati A."/>
            <person name="Chen A."/>
            <person name="Palaniappan K."/>
            <person name="Land M."/>
            <person name="Hauser L."/>
            <person name="Chang Y.J."/>
            <person name="Jeffries C.D."/>
            <person name="Rohde M."/>
            <person name="Pukall R."/>
            <person name="Sikorski J."/>
            <person name="Goker M."/>
            <person name="Woyke T."/>
            <person name="Bristow J."/>
            <person name="Eisen J.A."/>
            <person name="Markowitz V."/>
            <person name="Hugenholtz P."/>
            <person name="Kyrpides N.C."/>
            <person name="Klenk H.P."/>
            <person name="Lapidus A."/>
        </authorList>
    </citation>
    <scope>NUCLEOTIDE SEQUENCE [LARGE SCALE GENOMIC DNA]</scope>
    <source>
        <strain evidence="3">ATCC 23552 / DSM 43043 / JCM 3097 / NBRC 12989 / 7 KIP</strain>
    </source>
</reference>
<organism evidence="2 3">
    <name type="scientific">Intrasporangium calvum (strain ATCC 23552 / DSM 43043 / JCM 3097 / NBRC 12989 / NCIMB 10167 / NRRL B-3866 / 7 KIP)</name>
    <dbReference type="NCBI Taxonomy" id="710696"/>
    <lineage>
        <taxon>Bacteria</taxon>
        <taxon>Bacillati</taxon>
        <taxon>Actinomycetota</taxon>
        <taxon>Actinomycetes</taxon>
        <taxon>Micrococcales</taxon>
        <taxon>Intrasporangiaceae</taxon>
        <taxon>Intrasporangium</taxon>
    </lineage>
</organism>
<dbReference type="SUPFAM" id="SSF51419">
    <property type="entry name" value="PLP-binding barrel"/>
    <property type="match status" value="1"/>
</dbReference>
<evidence type="ECO:0000313" key="2">
    <source>
        <dbReference type="EMBL" id="ADU48225.1"/>
    </source>
</evidence>
<dbReference type="EMBL" id="CP002343">
    <property type="protein sequence ID" value="ADU48225.1"/>
    <property type="molecule type" value="Genomic_DNA"/>
</dbReference>
<dbReference type="OrthoDB" id="2986620at2"/>
<accession>E6SA15</accession>
<dbReference type="Proteomes" id="UP000008914">
    <property type="component" value="Chromosome"/>
</dbReference>
<dbReference type="KEGG" id="ica:Intca_1712"/>
<sequence>MALTLHVDGARWRAAQDAAIAANPGLVPVVKGNGYGFGREVLYAEANRLRVTMIAVGTYAEVPGALAGFSGDVLVMEPFRAAIHAAIHAATQAGLPSVDDGRLVHTITTRVDLDGLLAANPAARTVVEGLTSMGRFGAPAARVGDLVAAGRGEGVTLHLPLGSGHVDEISRFVEAVGGIRPFFVSHTTADEVAALRRRFPEHRFAARVGTDLWLADRAAYEMRSHVLDVRPLAKGDRVGYRQRPQAAGHLVVVSGGTSHGVAMESPASAATARSRAIAVAEGMLEAVHRVRSPFTVGGTMPRFAEPPHMQCSLLALPDGVAPPSVGDTVPVRMRLTTAYPDAVVIE</sequence>
<dbReference type="HOGENOM" id="CLU_811013_0_0_11"/>
<evidence type="ECO:0000259" key="1">
    <source>
        <dbReference type="Pfam" id="PF01168"/>
    </source>
</evidence>
<feature type="domain" description="Alanine racemase N-terminal" evidence="1">
    <location>
        <begin position="11"/>
        <end position="152"/>
    </location>
</feature>
<dbReference type="eggNOG" id="COG0787">
    <property type="taxonomic scope" value="Bacteria"/>
</dbReference>
<dbReference type="InterPro" id="IPR001608">
    <property type="entry name" value="Ala_racemase_N"/>
</dbReference>
<name>E6SA15_INTC7</name>
<dbReference type="STRING" id="710696.Intca_1712"/>
<dbReference type="AlphaFoldDB" id="E6SA15"/>
<dbReference type="Pfam" id="PF01168">
    <property type="entry name" value="Ala_racemase_N"/>
    <property type="match status" value="1"/>
</dbReference>